<reference evidence="3" key="1">
    <citation type="submission" date="2016-10" db="EMBL/GenBank/DDBJ databases">
        <authorList>
            <person name="Varghese N."/>
            <person name="Submissions S."/>
        </authorList>
    </citation>
    <scope>NUCLEOTIDE SEQUENCE [LARGE SCALE GENOMIC DNA]</scope>
    <source>
        <strain evidence="3">DSM 21857</strain>
    </source>
</reference>
<dbReference type="AlphaFoldDB" id="A0A1I3N6P3"/>
<evidence type="ECO:0000313" key="3">
    <source>
        <dbReference type="Proteomes" id="UP000242763"/>
    </source>
</evidence>
<evidence type="ECO:0000313" key="2">
    <source>
        <dbReference type="EMBL" id="SFJ04506.1"/>
    </source>
</evidence>
<sequence length="127" mass="13534">MIDHTGIPVSNWASAQAFYDAAFAPLGIKLLSIVPEQFTGGVKVGGYGRTKPDFWLNESGETGPGRHYAFTASSRAEVDAFYAAAIAAGGRDNGAPGPRPHYHENYYGAFVFDPDGNNIEAVCHAPE</sequence>
<dbReference type="CDD" id="cd07262">
    <property type="entry name" value="VOC_like"/>
    <property type="match status" value="1"/>
</dbReference>
<name>A0A1I3N6P3_9HYPH</name>
<dbReference type="STRING" id="1121003.SAMN03080618_01958"/>
<dbReference type="RefSeq" id="WP_091521585.1">
    <property type="nucleotide sequence ID" value="NZ_FORF01000010.1"/>
</dbReference>
<evidence type="ECO:0000259" key="1">
    <source>
        <dbReference type="PROSITE" id="PS51819"/>
    </source>
</evidence>
<dbReference type="PANTHER" id="PTHR35006">
    <property type="entry name" value="GLYOXALASE FAMILY PROTEIN (AFU_ORTHOLOGUE AFUA_5G14830)"/>
    <property type="match status" value="1"/>
</dbReference>
<keyword evidence="2" id="KW-0223">Dioxygenase</keyword>
<dbReference type="InterPro" id="IPR029068">
    <property type="entry name" value="Glyas_Bleomycin-R_OHBP_Dase"/>
</dbReference>
<accession>A0A1I3N6P3</accession>
<dbReference type="PANTHER" id="PTHR35006:SF2">
    <property type="entry name" value="GLYOXALASE FAMILY PROTEIN (AFU_ORTHOLOGUE AFUA_5G14830)"/>
    <property type="match status" value="1"/>
</dbReference>
<dbReference type="OrthoDB" id="9807407at2"/>
<keyword evidence="3" id="KW-1185">Reference proteome</keyword>
<proteinExistence type="predicted"/>
<protein>
    <submittedName>
        <fullName evidence="2">Catechol 2,3-dioxygenase</fullName>
    </submittedName>
</protein>
<dbReference type="Gene3D" id="3.10.180.10">
    <property type="entry name" value="2,3-Dihydroxybiphenyl 1,2-Dioxygenase, domain 1"/>
    <property type="match status" value="1"/>
</dbReference>
<dbReference type="EMBL" id="FORF01000010">
    <property type="protein sequence ID" value="SFJ04506.1"/>
    <property type="molecule type" value="Genomic_DNA"/>
</dbReference>
<dbReference type="InterPro" id="IPR004360">
    <property type="entry name" value="Glyas_Fos-R_dOase_dom"/>
</dbReference>
<feature type="domain" description="VOC" evidence="1">
    <location>
        <begin position="1"/>
        <end position="124"/>
    </location>
</feature>
<gene>
    <name evidence="2" type="ORF">SAMN03080618_01958</name>
</gene>
<organism evidence="2 3">
    <name type="scientific">Aquamicrobium aerolatum DSM 21857</name>
    <dbReference type="NCBI Taxonomy" id="1121003"/>
    <lineage>
        <taxon>Bacteria</taxon>
        <taxon>Pseudomonadati</taxon>
        <taxon>Pseudomonadota</taxon>
        <taxon>Alphaproteobacteria</taxon>
        <taxon>Hyphomicrobiales</taxon>
        <taxon>Phyllobacteriaceae</taxon>
        <taxon>Aerobium</taxon>
    </lineage>
</organism>
<keyword evidence="2" id="KW-0560">Oxidoreductase</keyword>
<dbReference type="Pfam" id="PF00903">
    <property type="entry name" value="Glyoxalase"/>
    <property type="match status" value="1"/>
</dbReference>
<dbReference type="Proteomes" id="UP000242763">
    <property type="component" value="Unassembled WGS sequence"/>
</dbReference>
<dbReference type="InterPro" id="IPR037523">
    <property type="entry name" value="VOC_core"/>
</dbReference>
<dbReference type="SUPFAM" id="SSF54593">
    <property type="entry name" value="Glyoxalase/Bleomycin resistance protein/Dihydroxybiphenyl dioxygenase"/>
    <property type="match status" value="1"/>
</dbReference>
<dbReference type="PROSITE" id="PS51819">
    <property type="entry name" value="VOC"/>
    <property type="match status" value="1"/>
</dbReference>
<dbReference type="GO" id="GO:0051213">
    <property type="term" value="F:dioxygenase activity"/>
    <property type="evidence" value="ECO:0007669"/>
    <property type="project" value="UniProtKB-KW"/>
</dbReference>